<organism evidence="2 3">
    <name type="scientific">Sphingobacterium tabacisoli</name>
    <dbReference type="NCBI Taxonomy" id="2044855"/>
    <lineage>
        <taxon>Bacteria</taxon>
        <taxon>Pseudomonadati</taxon>
        <taxon>Bacteroidota</taxon>
        <taxon>Sphingobacteriia</taxon>
        <taxon>Sphingobacteriales</taxon>
        <taxon>Sphingobacteriaceae</taxon>
        <taxon>Sphingobacterium</taxon>
    </lineage>
</organism>
<evidence type="ECO:0000313" key="3">
    <source>
        <dbReference type="Proteomes" id="UP001597440"/>
    </source>
</evidence>
<reference evidence="3" key="1">
    <citation type="journal article" date="2019" name="Int. J. Syst. Evol. Microbiol.">
        <title>The Global Catalogue of Microorganisms (GCM) 10K type strain sequencing project: providing services to taxonomists for standard genome sequencing and annotation.</title>
        <authorList>
            <consortium name="The Broad Institute Genomics Platform"/>
            <consortium name="The Broad Institute Genome Sequencing Center for Infectious Disease"/>
            <person name="Wu L."/>
            <person name="Ma J."/>
        </authorList>
    </citation>
    <scope>NUCLEOTIDE SEQUENCE [LARGE SCALE GENOMIC DNA]</scope>
    <source>
        <strain evidence="3">KCTC 52298</strain>
    </source>
</reference>
<dbReference type="EMBL" id="JBHULD010000014">
    <property type="protein sequence ID" value="MFD2554784.1"/>
    <property type="molecule type" value="Genomic_DNA"/>
</dbReference>
<name>A0ABW5L265_9SPHI</name>
<dbReference type="RefSeq" id="WP_210353173.1">
    <property type="nucleotide sequence ID" value="NZ_JAEQMU010000001.1"/>
</dbReference>
<protein>
    <submittedName>
        <fullName evidence="2">Uncharacterized protein</fullName>
    </submittedName>
</protein>
<feature type="transmembrane region" description="Helical" evidence="1">
    <location>
        <begin position="151"/>
        <end position="173"/>
    </location>
</feature>
<evidence type="ECO:0000256" key="1">
    <source>
        <dbReference type="SAM" id="Phobius"/>
    </source>
</evidence>
<dbReference type="Proteomes" id="UP001597440">
    <property type="component" value="Unassembled WGS sequence"/>
</dbReference>
<gene>
    <name evidence="2" type="ORF">ACFSQW_10310</name>
</gene>
<keyword evidence="1" id="KW-1133">Transmembrane helix</keyword>
<proteinExistence type="predicted"/>
<feature type="transmembrane region" description="Helical" evidence="1">
    <location>
        <begin position="6"/>
        <end position="25"/>
    </location>
</feature>
<comment type="caution">
    <text evidence="2">The sequence shown here is derived from an EMBL/GenBank/DDBJ whole genome shotgun (WGS) entry which is preliminary data.</text>
</comment>
<evidence type="ECO:0000313" key="2">
    <source>
        <dbReference type="EMBL" id="MFD2554784.1"/>
    </source>
</evidence>
<keyword evidence="1" id="KW-0812">Transmembrane</keyword>
<keyword evidence="1" id="KW-0472">Membrane</keyword>
<accession>A0ABW5L265</accession>
<keyword evidence="3" id="KW-1185">Reference proteome</keyword>
<sequence>MKIILYAILFVFLSVTSIFLSYLWISTTKYKVNNKEYVQRFGLPYGLKFAYHDYIYGGITICDKDEKIILSSGKKIGIDQVEIKQLLCYTVLPREKVLFKFLDATNKIQYCSVNRFHTVTYEQNRDLGNCTELLDVLRWIRFEISPLSTRYAMFTGILFLILMTNIVLIIRFLPMLKYKLTLRS</sequence>